<name>A0A2R5GUU9_9STRA</name>
<evidence type="ECO:0000313" key="4">
    <source>
        <dbReference type="Proteomes" id="UP000241890"/>
    </source>
</evidence>
<feature type="region of interest" description="Disordered" evidence="2">
    <location>
        <begin position="221"/>
        <end position="256"/>
    </location>
</feature>
<feature type="region of interest" description="Disordered" evidence="2">
    <location>
        <begin position="383"/>
        <end position="409"/>
    </location>
</feature>
<dbReference type="InterPro" id="IPR039902">
    <property type="entry name" value="CCDC148/CCDC112"/>
</dbReference>
<proteinExistence type="predicted"/>
<reference evidence="3 4" key="1">
    <citation type="submission" date="2017-12" db="EMBL/GenBank/DDBJ databases">
        <title>Sequencing, de novo assembly and annotation of complete genome of a new Thraustochytrid species, strain FCC1311.</title>
        <authorList>
            <person name="Sedici K."/>
            <person name="Godart F."/>
            <person name="Aiese Cigliano R."/>
            <person name="Sanseverino W."/>
            <person name="Barakat M."/>
            <person name="Ortet P."/>
            <person name="Marechal E."/>
            <person name="Cagnac O."/>
            <person name="Amato A."/>
        </authorList>
    </citation>
    <scope>NUCLEOTIDE SEQUENCE [LARGE SCALE GENOMIC DNA]</scope>
</reference>
<dbReference type="InParanoid" id="A0A2R5GUU9"/>
<feature type="compositionally biased region" description="Basic and acidic residues" evidence="2">
    <location>
        <begin position="221"/>
        <end position="231"/>
    </location>
</feature>
<accession>A0A2R5GUU9</accession>
<keyword evidence="4" id="KW-1185">Reference proteome</keyword>
<evidence type="ECO:0000256" key="1">
    <source>
        <dbReference type="ARBA" id="ARBA00023054"/>
    </source>
</evidence>
<dbReference type="EMBL" id="BEYU01000205">
    <property type="protein sequence ID" value="GBG34627.1"/>
    <property type="molecule type" value="Genomic_DNA"/>
</dbReference>
<dbReference type="AlphaFoldDB" id="A0A2R5GUU9"/>
<feature type="compositionally biased region" description="Low complexity" evidence="2">
    <location>
        <begin position="236"/>
        <end position="248"/>
    </location>
</feature>
<comment type="caution">
    <text evidence="3">The sequence shown here is derived from an EMBL/GenBank/DDBJ whole genome shotgun (WGS) entry which is preliminary data.</text>
</comment>
<evidence type="ECO:0000256" key="2">
    <source>
        <dbReference type="SAM" id="MobiDB-lite"/>
    </source>
</evidence>
<feature type="compositionally biased region" description="Basic and acidic residues" evidence="2">
    <location>
        <begin position="24"/>
        <end position="37"/>
    </location>
</feature>
<sequence>MLDDPGLDVETKLAVLDRLKSLSKARSEALERERKEQDEADDEEAARVDAEAAREEALKYKLASEAAKRRRKALQEVFEWKQRFTKLTHQSQVLDRERQAGLRLARGHLEEETADLVKEEVGLDRKRDSDRRDLFNQLDKAKWAVERLANTVAEMGTGDAYLRAVEQQMDHAETCINAVKTSRRTVFEKLVAKEEALTQELAHLSTRFDLEEEQDRASKRLAAEEKTRDRQANAVRSPLASARSQSSRRSPRVEHADLKARIDAIEEEIAEMGGSSGHWDGRDHADFLRCVSRLKVADASLIQFARSKGAEVPKPIGRLFEKAGSEIPGKDEDAIQEHTRWNATGAEGKGKASAQIVAERKQREKELEQERKERRRAVAEWKAARDAERRAEHAAKEAEERAERERRAEDLQRRRAEKERIALFKLQREAERDRQRNFEAAAVRDAREHELRKATVSLKERQARDLALATQRRTVAKHKQETEKQDRATHIQTLKVRPAVRPGFDQKLKARSALTEATTAYNRKRLTPEELGELQERRARTRAHDAAVPSSAAASLGGRSYAIGVRNLVGGRAGASWRASS</sequence>
<protein>
    <submittedName>
        <fullName evidence="3">Uncharacterized protein</fullName>
    </submittedName>
</protein>
<evidence type="ECO:0000313" key="3">
    <source>
        <dbReference type="EMBL" id="GBG34627.1"/>
    </source>
</evidence>
<dbReference type="PANTHER" id="PTHR21549:SF0">
    <property type="entry name" value="COILED-COIL DOMAIN-CONTAINING PROTEIN 112"/>
    <property type="match status" value="1"/>
</dbReference>
<keyword evidence="1" id="KW-0175">Coiled coil</keyword>
<feature type="region of interest" description="Disordered" evidence="2">
    <location>
        <begin position="341"/>
        <end position="371"/>
    </location>
</feature>
<gene>
    <name evidence="3" type="ORF">FCC1311_108492</name>
</gene>
<dbReference type="PANTHER" id="PTHR21549">
    <property type="entry name" value="MUTATED IN BLADDER CANCER 1"/>
    <property type="match status" value="1"/>
</dbReference>
<organism evidence="3 4">
    <name type="scientific">Hondaea fermentalgiana</name>
    <dbReference type="NCBI Taxonomy" id="2315210"/>
    <lineage>
        <taxon>Eukaryota</taxon>
        <taxon>Sar</taxon>
        <taxon>Stramenopiles</taxon>
        <taxon>Bigyra</taxon>
        <taxon>Labyrinthulomycetes</taxon>
        <taxon>Thraustochytrida</taxon>
        <taxon>Thraustochytriidae</taxon>
        <taxon>Hondaea</taxon>
    </lineage>
</organism>
<feature type="compositionally biased region" description="Basic and acidic residues" evidence="2">
    <location>
        <begin position="358"/>
        <end position="371"/>
    </location>
</feature>
<feature type="region of interest" description="Disordered" evidence="2">
    <location>
        <begin position="24"/>
        <end position="50"/>
    </location>
</feature>
<dbReference type="Proteomes" id="UP000241890">
    <property type="component" value="Unassembled WGS sequence"/>
</dbReference>